<comment type="caution">
    <text evidence="2">The sequence shown here is derived from an EMBL/GenBank/DDBJ whole genome shotgun (WGS) entry which is preliminary data.</text>
</comment>
<feature type="compositionally biased region" description="Polar residues" evidence="1">
    <location>
        <begin position="106"/>
        <end position="121"/>
    </location>
</feature>
<protein>
    <submittedName>
        <fullName evidence="2">Uncharacterized protein</fullName>
    </submittedName>
</protein>
<proteinExistence type="predicted"/>
<gene>
    <name evidence="2" type="ORF">PDIGIT_LOCUS8996</name>
</gene>
<evidence type="ECO:0000256" key="1">
    <source>
        <dbReference type="SAM" id="MobiDB-lite"/>
    </source>
</evidence>
<feature type="region of interest" description="Disordered" evidence="1">
    <location>
        <begin position="106"/>
        <end position="194"/>
    </location>
</feature>
<dbReference type="AlphaFoldDB" id="A0A9W4UKI0"/>
<organism evidence="2 3">
    <name type="scientific">Periconia digitata</name>
    <dbReference type="NCBI Taxonomy" id="1303443"/>
    <lineage>
        <taxon>Eukaryota</taxon>
        <taxon>Fungi</taxon>
        <taxon>Dikarya</taxon>
        <taxon>Ascomycota</taxon>
        <taxon>Pezizomycotina</taxon>
        <taxon>Dothideomycetes</taxon>
        <taxon>Pleosporomycetidae</taxon>
        <taxon>Pleosporales</taxon>
        <taxon>Massarineae</taxon>
        <taxon>Periconiaceae</taxon>
        <taxon>Periconia</taxon>
    </lineage>
</organism>
<feature type="compositionally biased region" description="Low complexity" evidence="1">
    <location>
        <begin position="180"/>
        <end position="192"/>
    </location>
</feature>
<dbReference type="Proteomes" id="UP001152607">
    <property type="component" value="Unassembled WGS sequence"/>
</dbReference>
<name>A0A9W4UKI0_9PLEO</name>
<accession>A0A9W4UKI0</accession>
<sequence length="352" mass="38384">MLSHSLGASVTFTHLMPRRRFPQQPQSQQRARDLRVIHQTYDLGDEPPEEGTPEHNALMDLLVATPAPNPIQSQLDEFRRTMERQLDEFRHTMEQQLNALTHQLVQASSTRVDSTGVSTKSEPIALIEDPSSGDGPGHLGSRKRQIIVDSDDDVPLIRRLRTAPRPNDRVGQLDSDGDADSVVSSDSDSPDALHSRQCKNVKVALSCGMVPAISTLGFSSSGLSTSGIPVDASIIFPGWKDLSAIDHTKVPEIPETRILYGVAGRGQTQSVPAPDRSVVKSFNSAYQNPDFIKAVQFWAWALARSTVSLKPWHHLARGPAGSVLVSVVGNPSVRRADIAYVDSHTSHTTVSC</sequence>
<evidence type="ECO:0000313" key="2">
    <source>
        <dbReference type="EMBL" id="CAI6335908.1"/>
    </source>
</evidence>
<reference evidence="2" key="1">
    <citation type="submission" date="2023-01" db="EMBL/GenBank/DDBJ databases">
        <authorList>
            <person name="Van Ghelder C."/>
            <person name="Rancurel C."/>
        </authorList>
    </citation>
    <scope>NUCLEOTIDE SEQUENCE</scope>
    <source>
        <strain evidence="2">CNCM I-4278</strain>
    </source>
</reference>
<keyword evidence="3" id="KW-1185">Reference proteome</keyword>
<dbReference type="EMBL" id="CAOQHR010000006">
    <property type="protein sequence ID" value="CAI6335908.1"/>
    <property type="molecule type" value="Genomic_DNA"/>
</dbReference>
<evidence type="ECO:0000313" key="3">
    <source>
        <dbReference type="Proteomes" id="UP001152607"/>
    </source>
</evidence>